<dbReference type="Proteomes" id="UP000598996">
    <property type="component" value="Unassembled WGS sequence"/>
</dbReference>
<sequence length="254" mass="27320">MVGRLPALTTALVLSVAAGALPLIEFYHGAIYLPGRANAALTQTISVTHEGTLNGMNFAVVKYEVSNDTDTAMLVLASAVYVCAYPNGTRIGEPVAEGQDRRCATALDQNINQGSWIAAKSSLSMSRAIETPQNRPVVTVRTKLAFALGDRLRLAHDPPEALPAPGCAVTDRRIVEASRYESLVQKNKYVVYQNRPDGYTVGIVPAGRHTTCPADGEEYWLAITGRLPRSYGLVERTAVWEGRPALTAKPATTP</sequence>
<accession>A0ABS1VMQ2</accession>
<organism evidence="1 2">
    <name type="scientific">Paractinoplanes lichenicola</name>
    <dbReference type="NCBI Taxonomy" id="2802976"/>
    <lineage>
        <taxon>Bacteria</taxon>
        <taxon>Bacillati</taxon>
        <taxon>Actinomycetota</taxon>
        <taxon>Actinomycetes</taxon>
        <taxon>Micromonosporales</taxon>
        <taxon>Micromonosporaceae</taxon>
        <taxon>Paractinoplanes</taxon>
    </lineage>
</organism>
<dbReference type="RefSeq" id="WP_202992438.1">
    <property type="nucleotide sequence ID" value="NZ_JAENHO010000004.1"/>
</dbReference>
<evidence type="ECO:0000313" key="2">
    <source>
        <dbReference type="Proteomes" id="UP000598996"/>
    </source>
</evidence>
<dbReference type="EMBL" id="JAENHO010000004">
    <property type="protein sequence ID" value="MBL7255933.1"/>
    <property type="molecule type" value="Genomic_DNA"/>
</dbReference>
<gene>
    <name evidence="1" type="ORF">JKJ07_16645</name>
</gene>
<name>A0ABS1VMQ2_9ACTN</name>
<evidence type="ECO:0000313" key="1">
    <source>
        <dbReference type="EMBL" id="MBL7255933.1"/>
    </source>
</evidence>
<keyword evidence="2" id="KW-1185">Reference proteome</keyword>
<comment type="caution">
    <text evidence="1">The sequence shown here is derived from an EMBL/GenBank/DDBJ whole genome shotgun (WGS) entry which is preliminary data.</text>
</comment>
<proteinExistence type="predicted"/>
<reference evidence="1 2" key="1">
    <citation type="submission" date="2021-01" db="EMBL/GenBank/DDBJ databases">
        <title>Actinoplanes sp. nov. LDG1-01 isolated from lichen.</title>
        <authorList>
            <person name="Saeng-In P."/>
            <person name="Phongsopitanun W."/>
            <person name="Kanchanasin P."/>
            <person name="Yuki M."/>
            <person name="Kudo T."/>
            <person name="Ohkuma M."/>
            <person name="Tanasupawat S."/>
        </authorList>
    </citation>
    <scope>NUCLEOTIDE SEQUENCE [LARGE SCALE GENOMIC DNA]</scope>
    <source>
        <strain evidence="1 2">LDG1-01</strain>
    </source>
</reference>
<protein>
    <submittedName>
        <fullName evidence="1">Uncharacterized protein</fullName>
    </submittedName>
</protein>